<dbReference type="SMART" id="SM00248">
    <property type="entry name" value="ANK"/>
    <property type="match status" value="14"/>
</dbReference>
<sequence length="876" mass="94121">MAGGERVPPPPAQAATRPAETPPSTGKPAEVSAQGAAKSGGKSTEQSAQGSGKSGKGSEPPAPASGKTSGKSEQPTQGSGKSGKGSEQTSHGSGKSTGKSGDHPSQGSGKPNGKTTESANSSGKSGSKSLDQSGPPNSSKSNSKSSEPSSGKANGGKAGDQPSPKPPDKASASSGDSKRLSSDRPPESPGRSPRRTKKSPTRGRDAVSLDTGDERKKRAGSGEQQAVAGPEEDEGVQKVRALGRRTLALCQRSDWVAVEQSLKSVERAAQEANIDNPLADIADENGYTPLMYAAKDNRVMVVDKLIELGCNVNHMSEQEERRQDGFSILHFAVLHAREDMVKTLLNRRADVNALTGPKKMTCVHLVCTRTAGLAVNILRLLLQTTTRDVRLVKDVSFATETYTLTAPIQDKFFHPGSSTLNQRTLLKALLDKDSDGNIPLFLAIEAGSQHLCRELLNYQPELQVKVRKSNKDSVLHLAVRRRDIDLARLFVDYGVQVDAQNKDGQTALHIAAAEGDDIMVKFFYSIHANPNIADHLDRTPLHIAAERGHALVVEILADKFKASVMDRTKDGSTLMHIASLNGHPEAVMAFLRKGAGARAIHTAALTGHAGVINALIQKGESVDVATRDNYTALHLAVQAGKAAVVETLLGHGAQVEIRGGALRETPLHIAARVQDGDKCAEMLLKSGASVQLTMENGQTPLHVAAQCGHLKTCQLLLEDGADPMAQSNNGENPLHLACQNSNYQVISLLRDFVAKQSSSESEGAARLKRLMNIRNELGETAVHYASRVTRDRLHYPQEDKDIIKLLCVNGGSLDLLTTKVSKEEDVGRMRLWMRMFKLRCMLGEFELLFCFCIWGDKQKLYYIDLALYGTSTFIRL</sequence>
<feature type="repeat" description="ANK" evidence="3">
    <location>
        <begin position="729"/>
        <end position="761"/>
    </location>
</feature>
<dbReference type="PANTHER" id="PTHR24198">
    <property type="entry name" value="ANKYRIN REPEAT AND PROTEIN KINASE DOMAIN-CONTAINING PROTEIN"/>
    <property type="match status" value="1"/>
</dbReference>
<keyword evidence="6" id="KW-1185">Reference proteome</keyword>
<feature type="repeat" description="ANK" evidence="3">
    <location>
        <begin position="696"/>
        <end position="728"/>
    </location>
</feature>
<comment type="caution">
    <text evidence="5">The sequence shown here is derived from an EMBL/GenBank/DDBJ whole genome shotgun (WGS) entry which is preliminary data.</text>
</comment>
<dbReference type="OrthoDB" id="6363110at2759"/>
<name>A0A6A4WE54_AMPAM</name>
<dbReference type="EMBL" id="VIIS01000792">
    <property type="protein sequence ID" value="KAF0304965.1"/>
    <property type="molecule type" value="Genomic_DNA"/>
</dbReference>
<gene>
    <name evidence="5" type="primary">Ank3_4</name>
    <name evidence="5" type="ORF">FJT64_002624</name>
</gene>
<feature type="repeat" description="ANK" evidence="3">
    <location>
        <begin position="628"/>
        <end position="660"/>
    </location>
</feature>
<dbReference type="PRINTS" id="PR01415">
    <property type="entry name" value="ANKYRIN"/>
</dbReference>
<feature type="compositionally biased region" description="Polar residues" evidence="4">
    <location>
        <begin position="103"/>
        <end position="120"/>
    </location>
</feature>
<dbReference type="Gene3D" id="1.25.40.20">
    <property type="entry name" value="Ankyrin repeat-containing domain"/>
    <property type="match status" value="4"/>
</dbReference>
<protein>
    <submittedName>
        <fullName evidence="5">Ankyrin-3</fullName>
    </submittedName>
</protein>
<keyword evidence="2 3" id="KW-0040">ANK repeat</keyword>
<dbReference type="SUPFAM" id="SSF48403">
    <property type="entry name" value="Ankyrin repeat"/>
    <property type="match status" value="2"/>
</dbReference>
<evidence type="ECO:0000256" key="4">
    <source>
        <dbReference type="SAM" id="MobiDB-lite"/>
    </source>
</evidence>
<evidence type="ECO:0000313" key="5">
    <source>
        <dbReference type="EMBL" id="KAF0304965.1"/>
    </source>
</evidence>
<feature type="repeat" description="ANK" evidence="3">
    <location>
        <begin position="595"/>
        <end position="627"/>
    </location>
</feature>
<feature type="repeat" description="ANK" evidence="3">
    <location>
        <begin position="536"/>
        <end position="559"/>
    </location>
</feature>
<feature type="repeat" description="ANK" evidence="3">
    <location>
        <begin position="503"/>
        <end position="535"/>
    </location>
</feature>
<feature type="region of interest" description="Disordered" evidence="4">
    <location>
        <begin position="1"/>
        <end position="236"/>
    </location>
</feature>
<dbReference type="PANTHER" id="PTHR24198:SF165">
    <property type="entry name" value="ANKYRIN REPEAT-CONTAINING PROTEIN-RELATED"/>
    <property type="match status" value="1"/>
</dbReference>
<evidence type="ECO:0000256" key="3">
    <source>
        <dbReference type="PROSITE-ProRule" id="PRU00023"/>
    </source>
</evidence>
<feature type="repeat" description="ANK" evidence="3">
    <location>
        <begin position="285"/>
        <end position="317"/>
    </location>
</feature>
<feature type="repeat" description="ANK" evidence="3">
    <location>
        <begin position="470"/>
        <end position="502"/>
    </location>
</feature>
<feature type="compositionally biased region" description="Low complexity" evidence="4">
    <location>
        <begin position="121"/>
        <end position="152"/>
    </location>
</feature>
<feature type="repeat" description="ANK" evidence="3">
    <location>
        <begin position="662"/>
        <end position="695"/>
    </location>
</feature>
<dbReference type="Pfam" id="PF12796">
    <property type="entry name" value="Ank_2"/>
    <property type="match status" value="4"/>
</dbReference>
<evidence type="ECO:0000256" key="2">
    <source>
        <dbReference type="ARBA" id="ARBA00023043"/>
    </source>
</evidence>
<feature type="compositionally biased region" description="Polar residues" evidence="4">
    <location>
        <begin position="66"/>
        <end position="77"/>
    </location>
</feature>
<feature type="compositionally biased region" description="Basic residues" evidence="4">
    <location>
        <begin position="192"/>
        <end position="201"/>
    </location>
</feature>
<dbReference type="InterPro" id="IPR036770">
    <property type="entry name" value="Ankyrin_rpt-contain_sf"/>
</dbReference>
<feature type="repeat" description="ANK" evidence="3">
    <location>
        <begin position="570"/>
        <end position="595"/>
    </location>
</feature>
<evidence type="ECO:0000313" key="6">
    <source>
        <dbReference type="Proteomes" id="UP000440578"/>
    </source>
</evidence>
<feature type="repeat" description="ANK" evidence="3">
    <location>
        <begin position="324"/>
        <end position="356"/>
    </location>
</feature>
<accession>A0A6A4WE54</accession>
<keyword evidence="1" id="KW-0677">Repeat</keyword>
<dbReference type="AlphaFoldDB" id="A0A6A4WE54"/>
<proteinExistence type="predicted"/>
<feature type="compositionally biased region" description="Basic and acidic residues" evidence="4">
    <location>
        <begin position="176"/>
        <end position="186"/>
    </location>
</feature>
<organism evidence="5 6">
    <name type="scientific">Amphibalanus amphitrite</name>
    <name type="common">Striped barnacle</name>
    <name type="synonym">Balanus amphitrite</name>
    <dbReference type="NCBI Taxonomy" id="1232801"/>
    <lineage>
        <taxon>Eukaryota</taxon>
        <taxon>Metazoa</taxon>
        <taxon>Ecdysozoa</taxon>
        <taxon>Arthropoda</taxon>
        <taxon>Crustacea</taxon>
        <taxon>Multicrustacea</taxon>
        <taxon>Cirripedia</taxon>
        <taxon>Thoracica</taxon>
        <taxon>Thoracicalcarea</taxon>
        <taxon>Balanomorpha</taxon>
        <taxon>Balanoidea</taxon>
        <taxon>Balanidae</taxon>
        <taxon>Amphibalaninae</taxon>
        <taxon>Amphibalanus</taxon>
    </lineage>
</organism>
<dbReference type="PROSITE" id="PS50088">
    <property type="entry name" value="ANK_REPEAT"/>
    <property type="match status" value="11"/>
</dbReference>
<dbReference type="PROSITE" id="PS50297">
    <property type="entry name" value="ANK_REP_REGION"/>
    <property type="match status" value="11"/>
</dbReference>
<dbReference type="InterPro" id="IPR002110">
    <property type="entry name" value="Ankyrin_rpt"/>
</dbReference>
<feature type="compositionally biased region" description="Low complexity" evidence="4">
    <location>
        <begin position="85"/>
        <end position="99"/>
    </location>
</feature>
<feature type="compositionally biased region" description="Low complexity" evidence="4">
    <location>
        <begin position="13"/>
        <end position="23"/>
    </location>
</feature>
<dbReference type="Pfam" id="PF00023">
    <property type="entry name" value="Ank"/>
    <property type="match status" value="2"/>
</dbReference>
<reference evidence="5 6" key="1">
    <citation type="submission" date="2019-07" db="EMBL/GenBank/DDBJ databases">
        <title>Draft genome assembly of a fouling barnacle, Amphibalanus amphitrite (Darwin, 1854): The first reference genome for Thecostraca.</title>
        <authorList>
            <person name="Kim W."/>
        </authorList>
    </citation>
    <scope>NUCLEOTIDE SEQUENCE [LARGE SCALE GENOMIC DNA]</scope>
    <source>
        <strain evidence="5">SNU_AA5</strain>
        <tissue evidence="5">Soma without cirri and trophi</tissue>
    </source>
</reference>
<evidence type="ECO:0000256" key="1">
    <source>
        <dbReference type="ARBA" id="ARBA00022737"/>
    </source>
</evidence>
<feature type="compositionally biased region" description="Basic and acidic residues" evidence="4">
    <location>
        <begin position="202"/>
        <end position="216"/>
    </location>
</feature>
<dbReference type="Proteomes" id="UP000440578">
    <property type="component" value="Unassembled WGS sequence"/>
</dbReference>